<comment type="subcellular location">
    <subcellularLocation>
        <location evidence="2">Cytoplasm</location>
    </subcellularLocation>
</comment>
<dbReference type="PANTHER" id="PTHR33515:SF1">
    <property type="entry name" value="RIBOSOME-BINDING FACTOR A, CHLOROPLASTIC-RELATED"/>
    <property type="match status" value="1"/>
</dbReference>
<keyword evidence="2" id="KW-0963">Cytoplasm</keyword>
<dbReference type="Gene3D" id="3.30.300.20">
    <property type="match status" value="1"/>
</dbReference>
<dbReference type="PANTHER" id="PTHR33515">
    <property type="entry name" value="RIBOSOME-BINDING FACTOR A, CHLOROPLASTIC-RELATED"/>
    <property type="match status" value="1"/>
</dbReference>
<dbReference type="HAMAP" id="MF_00003">
    <property type="entry name" value="RbfA"/>
    <property type="match status" value="1"/>
</dbReference>
<comment type="subunit">
    <text evidence="2">Monomer. Binds 30S ribosomal subunits, but not 50S ribosomal subunits or 70S ribosomes.</text>
</comment>
<dbReference type="PROSITE" id="PS01319">
    <property type="entry name" value="RBFA"/>
    <property type="match status" value="1"/>
</dbReference>
<proteinExistence type="inferred from homology"/>
<dbReference type="InterPro" id="IPR020053">
    <property type="entry name" value="Ribosome-bd_factorA_CS"/>
</dbReference>
<reference evidence="3 4" key="1">
    <citation type="submission" date="2024-06" db="EMBL/GenBank/DDBJ databases">
        <authorList>
            <person name="Li Z."/>
            <person name="Jiang Y."/>
        </authorList>
    </citation>
    <scope>NUCLEOTIDE SEQUENCE [LARGE SCALE GENOMIC DNA]</scope>
    <source>
        <strain evidence="3 4">HSW-8</strain>
    </source>
</reference>
<organism evidence="3 4">
    <name type="scientific">Sinimarinibacterium thermocellulolyticum</name>
    <dbReference type="NCBI Taxonomy" id="3170016"/>
    <lineage>
        <taxon>Bacteria</taxon>
        <taxon>Pseudomonadati</taxon>
        <taxon>Pseudomonadota</taxon>
        <taxon>Gammaproteobacteria</taxon>
        <taxon>Nevskiales</taxon>
        <taxon>Nevskiaceae</taxon>
        <taxon>Sinimarinibacterium</taxon>
    </lineage>
</organism>
<evidence type="ECO:0000313" key="4">
    <source>
        <dbReference type="Proteomes" id="UP001465331"/>
    </source>
</evidence>
<dbReference type="RefSeq" id="WP_352888398.1">
    <property type="nucleotide sequence ID" value="NZ_JBEPIJ010000005.1"/>
</dbReference>
<dbReference type="InterPro" id="IPR015946">
    <property type="entry name" value="KH_dom-like_a/b"/>
</dbReference>
<dbReference type="InterPro" id="IPR023799">
    <property type="entry name" value="RbfA_dom_sf"/>
</dbReference>
<keyword evidence="4" id="KW-1185">Reference proteome</keyword>
<comment type="caution">
    <text evidence="3">The sequence shown here is derived from an EMBL/GenBank/DDBJ whole genome shotgun (WGS) entry which is preliminary data.</text>
</comment>
<keyword evidence="1 2" id="KW-0690">Ribosome biogenesis</keyword>
<sequence length="126" mass="13850">MAAREFPRTLRLNTQLREELAILIRDSLSDPRVTGVTITSVDVAPDLRSARVRASVLGDDARLAVAVAGLNRAAGRLRSALSKRLHLRRVPELRFEADGALRQAERVSALIRKVTRRDADEAAGDD</sequence>
<dbReference type="InterPro" id="IPR000238">
    <property type="entry name" value="RbfA"/>
</dbReference>
<comment type="similarity">
    <text evidence="2">Belongs to the RbfA family.</text>
</comment>
<accession>A0ABV2A8T3</accession>
<dbReference type="Pfam" id="PF02033">
    <property type="entry name" value="RBFA"/>
    <property type="match status" value="1"/>
</dbReference>
<dbReference type="EMBL" id="JBEPIJ010000005">
    <property type="protein sequence ID" value="MES0873617.1"/>
    <property type="molecule type" value="Genomic_DNA"/>
</dbReference>
<dbReference type="Proteomes" id="UP001465331">
    <property type="component" value="Unassembled WGS sequence"/>
</dbReference>
<comment type="function">
    <text evidence="2">One of several proteins that assist in the late maturation steps of the functional core of the 30S ribosomal subunit. Associates with free 30S ribosomal subunits (but not with 30S subunits that are part of 70S ribosomes or polysomes). Required for efficient processing of 16S rRNA. May interact with the 5'-terminal helix region of 16S rRNA.</text>
</comment>
<evidence type="ECO:0000256" key="2">
    <source>
        <dbReference type="HAMAP-Rule" id="MF_00003"/>
    </source>
</evidence>
<dbReference type="NCBIfam" id="TIGR00082">
    <property type="entry name" value="rbfA"/>
    <property type="match status" value="1"/>
</dbReference>
<dbReference type="SUPFAM" id="SSF89919">
    <property type="entry name" value="Ribosome-binding factor A, RbfA"/>
    <property type="match status" value="1"/>
</dbReference>
<evidence type="ECO:0000313" key="3">
    <source>
        <dbReference type="EMBL" id="MES0873617.1"/>
    </source>
</evidence>
<evidence type="ECO:0000256" key="1">
    <source>
        <dbReference type="ARBA" id="ARBA00022517"/>
    </source>
</evidence>
<gene>
    <name evidence="2 3" type="primary">rbfA</name>
    <name evidence="3" type="ORF">ABSH63_06315</name>
</gene>
<name>A0ABV2A8T3_9GAMM</name>
<protein>
    <recommendedName>
        <fullName evidence="2">Ribosome-binding factor A</fullName>
    </recommendedName>
</protein>